<dbReference type="InterPro" id="IPR036779">
    <property type="entry name" value="LysM_dom_sf"/>
</dbReference>
<evidence type="ECO:0000313" key="3">
    <source>
        <dbReference type="EMBL" id="PJE63138.1"/>
    </source>
</evidence>
<dbReference type="InterPro" id="IPR016047">
    <property type="entry name" value="M23ase_b-sheet_dom"/>
</dbReference>
<protein>
    <recommendedName>
        <fullName evidence="2">LysM domain-containing protein</fullName>
    </recommendedName>
</protein>
<dbReference type="Pfam" id="PF01551">
    <property type="entry name" value="Peptidase_M23"/>
    <property type="match status" value="1"/>
</dbReference>
<dbReference type="GO" id="GO:0004222">
    <property type="term" value="F:metalloendopeptidase activity"/>
    <property type="evidence" value="ECO:0007669"/>
    <property type="project" value="TreeGrafter"/>
</dbReference>
<dbReference type="Proteomes" id="UP000229554">
    <property type="component" value="Unassembled WGS sequence"/>
</dbReference>
<dbReference type="SUPFAM" id="SSF51261">
    <property type="entry name" value="Duplicated hybrid motif"/>
    <property type="match status" value="1"/>
</dbReference>
<proteinExistence type="predicted"/>
<feature type="domain" description="LysM" evidence="2">
    <location>
        <begin position="124"/>
        <end position="167"/>
    </location>
</feature>
<sequence>MNPMFKTATTWSELKDFYLFLKSYLQTKTTRLGSQFEHVKDILVLLLMTKRGKYQQSFLHASFLLLIVSIWVAGPIITENNPLIGKNALEGPAQNRSIASIYTYASSSNLTTTRISQKPRDTVEPYKVKSGNTLAEIAKSFGLEVDTIKWANDLTNDTITPGDTLKIPPVDGIVYRVKSGDTIYSIADKFNTNAQKIVNFPFNEFADIDTFAITTGQILIVPDGVPPSEAPRRPRQLIPQFAAGQPGSGSFIWPASGSITQYFVWYHQALDIANSSAPPILASDTGTVSYAGCLNWGYGCHIVINHANGYQTLYGHLSRIDVSAGQGVGKSQQIGVMGSTGLSTGTHLHFEIRSGGQLLNPLDFLQ</sequence>
<reference evidence="4" key="1">
    <citation type="submission" date="2017-09" db="EMBL/GenBank/DDBJ databases">
        <title>Depth-based differentiation of microbial function through sediment-hosted aquifers and enrichment of novel symbionts in the deep terrestrial subsurface.</title>
        <authorList>
            <person name="Probst A.J."/>
            <person name="Ladd B."/>
            <person name="Jarett J.K."/>
            <person name="Geller-Mcgrath D.E."/>
            <person name="Sieber C.M.K."/>
            <person name="Emerson J.B."/>
            <person name="Anantharaman K."/>
            <person name="Thomas B.C."/>
            <person name="Malmstrom R."/>
            <person name="Stieglmeier M."/>
            <person name="Klingl A."/>
            <person name="Woyke T."/>
            <person name="Ryan C.M."/>
            <person name="Banfield J.F."/>
        </authorList>
    </citation>
    <scope>NUCLEOTIDE SEQUENCE [LARGE SCALE GENOMIC DNA]</scope>
</reference>
<feature type="transmembrane region" description="Helical" evidence="1">
    <location>
        <begin position="58"/>
        <end position="77"/>
    </location>
</feature>
<gene>
    <name evidence="3" type="ORF">COU88_01125</name>
</gene>
<dbReference type="SMART" id="SM00257">
    <property type="entry name" value="LysM"/>
    <property type="match status" value="2"/>
</dbReference>
<dbReference type="Gene3D" id="3.10.350.10">
    <property type="entry name" value="LysM domain"/>
    <property type="match status" value="2"/>
</dbReference>
<dbReference type="InterPro" id="IPR011055">
    <property type="entry name" value="Dup_hybrid_motif"/>
</dbReference>
<evidence type="ECO:0000256" key="1">
    <source>
        <dbReference type="SAM" id="Phobius"/>
    </source>
</evidence>
<dbReference type="CDD" id="cd12797">
    <property type="entry name" value="M23_peptidase"/>
    <property type="match status" value="1"/>
</dbReference>
<dbReference type="Pfam" id="PF01476">
    <property type="entry name" value="LysM"/>
    <property type="match status" value="2"/>
</dbReference>
<evidence type="ECO:0000313" key="4">
    <source>
        <dbReference type="Proteomes" id="UP000229554"/>
    </source>
</evidence>
<keyword evidence="1" id="KW-1133">Transmembrane helix</keyword>
<dbReference type="Gene3D" id="2.70.70.10">
    <property type="entry name" value="Glucose Permease (Domain IIA)"/>
    <property type="match status" value="1"/>
</dbReference>
<dbReference type="PANTHER" id="PTHR21666">
    <property type="entry name" value="PEPTIDASE-RELATED"/>
    <property type="match status" value="1"/>
</dbReference>
<dbReference type="InterPro" id="IPR018392">
    <property type="entry name" value="LysM"/>
</dbReference>
<evidence type="ECO:0000259" key="2">
    <source>
        <dbReference type="PROSITE" id="PS51782"/>
    </source>
</evidence>
<feature type="domain" description="LysM" evidence="2">
    <location>
        <begin position="173"/>
        <end position="221"/>
    </location>
</feature>
<keyword evidence="1" id="KW-0812">Transmembrane</keyword>
<organism evidence="3 4">
    <name type="scientific">Candidatus Roizmanbacteria bacterium CG10_big_fil_rev_8_21_14_0_10_39_6</name>
    <dbReference type="NCBI Taxonomy" id="1974853"/>
    <lineage>
        <taxon>Bacteria</taxon>
        <taxon>Candidatus Roizmaniibacteriota</taxon>
    </lineage>
</organism>
<dbReference type="PROSITE" id="PS51782">
    <property type="entry name" value="LYSM"/>
    <property type="match status" value="2"/>
</dbReference>
<accession>A0A2M8KT82</accession>
<dbReference type="InterPro" id="IPR050570">
    <property type="entry name" value="Cell_wall_metabolism_enzyme"/>
</dbReference>
<dbReference type="AlphaFoldDB" id="A0A2M8KT82"/>
<keyword evidence="1" id="KW-0472">Membrane</keyword>
<name>A0A2M8KT82_9BACT</name>
<dbReference type="EMBL" id="PFED01000046">
    <property type="protein sequence ID" value="PJE63138.1"/>
    <property type="molecule type" value="Genomic_DNA"/>
</dbReference>
<dbReference type="CDD" id="cd00118">
    <property type="entry name" value="LysM"/>
    <property type="match status" value="2"/>
</dbReference>
<dbReference type="PANTHER" id="PTHR21666:SF270">
    <property type="entry name" value="MUREIN HYDROLASE ACTIVATOR ENVC"/>
    <property type="match status" value="1"/>
</dbReference>
<comment type="caution">
    <text evidence="3">The sequence shown here is derived from an EMBL/GenBank/DDBJ whole genome shotgun (WGS) entry which is preliminary data.</text>
</comment>
<dbReference type="SUPFAM" id="SSF54106">
    <property type="entry name" value="LysM domain"/>
    <property type="match status" value="2"/>
</dbReference>